<name>A0ABP6LYV6_9ACTN</name>
<dbReference type="Proteomes" id="UP001501532">
    <property type="component" value="Unassembled WGS sequence"/>
</dbReference>
<proteinExistence type="predicted"/>
<keyword evidence="3" id="KW-1185">Reference proteome</keyword>
<evidence type="ECO:0000313" key="2">
    <source>
        <dbReference type="EMBL" id="GAA3061547.1"/>
    </source>
</evidence>
<accession>A0ABP6LYV6</accession>
<sequence>MRSETGRQAGWRRRRRLGGRSAGACPDGAGPKRWVPAVDGAGGPLAFAALVVVAVLAGRDPEFRAAVWTFVRGL</sequence>
<feature type="region of interest" description="Disordered" evidence="1">
    <location>
        <begin position="1"/>
        <end position="30"/>
    </location>
</feature>
<protein>
    <submittedName>
        <fullName evidence="2">Uncharacterized protein</fullName>
    </submittedName>
</protein>
<comment type="caution">
    <text evidence="2">The sequence shown here is derived from an EMBL/GenBank/DDBJ whole genome shotgun (WGS) entry which is preliminary data.</text>
</comment>
<organism evidence="2 3">
    <name type="scientific">Streptomyces glomeratus</name>
    <dbReference type="NCBI Taxonomy" id="284452"/>
    <lineage>
        <taxon>Bacteria</taxon>
        <taxon>Bacillati</taxon>
        <taxon>Actinomycetota</taxon>
        <taxon>Actinomycetes</taxon>
        <taxon>Kitasatosporales</taxon>
        <taxon>Streptomycetaceae</taxon>
        <taxon>Streptomyces</taxon>
    </lineage>
</organism>
<reference evidence="3" key="1">
    <citation type="journal article" date="2019" name="Int. J. Syst. Evol. Microbiol.">
        <title>The Global Catalogue of Microorganisms (GCM) 10K type strain sequencing project: providing services to taxonomists for standard genome sequencing and annotation.</title>
        <authorList>
            <consortium name="The Broad Institute Genomics Platform"/>
            <consortium name="The Broad Institute Genome Sequencing Center for Infectious Disease"/>
            <person name="Wu L."/>
            <person name="Ma J."/>
        </authorList>
    </citation>
    <scope>NUCLEOTIDE SEQUENCE [LARGE SCALE GENOMIC DNA]</scope>
    <source>
        <strain evidence="3">JCM 9091</strain>
    </source>
</reference>
<evidence type="ECO:0000313" key="3">
    <source>
        <dbReference type="Proteomes" id="UP001501532"/>
    </source>
</evidence>
<dbReference type="EMBL" id="BAAAUF010000049">
    <property type="protein sequence ID" value="GAA3061547.1"/>
    <property type="molecule type" value="Genomic_DNA"/>
</dbReference>
<evidence type="ECO:0000256" key="1">
    <source>
        <dbReference type="SAM" id="MobiDB-lite"/>
    </source>
</evidence>
<gene>
    <name evidence="2" type="ORF">GCM10010448_51140</name>
</gene>